<feature type="compositionally biased region" description="Low complexity" evidence="1">
    <location>
        <begin position="216"/>
        <end position="232"/>
    </location>
</feature>
<feature type="region of interest" description="Disordered" evidence="1">
    <location>
        <begin position="192"/>
        <end position="288"/>
    </location>
</feature>
<reference evidence="2 3" key="1">
    <citation type="submission" date="2017-07" db="EMBL/GenBank/DDBJ databases">
        <title>Niveispirillum cyanobacteriorum sp. nov., isolated from cyanobacterial aggregates in a eutrophic lake.</title>
        <authorList>
            <person name="Cai H."/>
        </authorList>
    </citation>
    <scope>NUCLEOTIDE SEQUENCE [LARGE SCALE GENOMIC DNA]</scope>
    <source>
        <strain evidence="3">TH1-14</strain>
    </source>
</reference>
<dbReference type="EMBL" id="NOXU01000030">
    <property type="protein sequence ID" value="OYQ33708.1"/>
    <property type="molecule type" value="Genomic_DNA"/>
</dbReference>
<organism evidence="2 3">
    <name type="scientific">Niveispirillum lacus</name>
    <dbReference type="NCBI Taxonomy" id="1981099"/>
    <lineage>
        <taxon>Bacteria</taxon>
        <taxon>Pseudomonadati</taxon>
        <taxon>Pseudomonadota</taxon>
        <taxon>Alphaproteobacteria</taxon>
        <taxon>Rhodospirillales</taxon>
        <taxon>Azospirillaceae</taxon>
        <taxon>Niveispirillum</taxon>
    </lineage>
</organism>
<proteinExistence type="predicted"/>
<evidence type="ECO:0008006" key="4">
    <source>
        <dbReference type="Google" id="ProtNLM"/>
    </source>
</evidence>
<evidence type="ECO:0000313" key="2">
    <source>
        <dbReference type="EMBL" id="OYQ33708.1"/>
    </source>
</evidence>
<feature type="compositionally biased region" description="Pro residues" evidence="1">
    <location>
        <begin position="198"/>
        <end position="211"/>
    </location>
</feature>
<comment type="caution">
    <text evidence="2">The sequence shown here is derived from an EMBL/GenBank/DDBJ whole genome shotgun (WGS) entry which is preliminary data.</text>
</comment>
<sequence>MSSLGHNPFDTDHHTLTPQQQAEAWWRGSSDRHVRPYSEDVSFAACGHLLEGYNSRKADEVTWAKIAFHLAAGVPIIKIAEHYKLSRTTIWRALSQSHNLRRRVAEERALMRREADSRFVAMRELVVDTLYRAVADGNMRATLWAADRLGLGAELLQQAEKPPKPGYARIPAGWFPGPQDAARIMADLDAAPGTRVPLPVPEESPTAPPPARARYRGPIRPGGRVPADDSPAGPDPTPPPRVLSDPAPDPLSPRLAATHPDPQPEITPESVPATLAMPDPVPPLPSPDADPLGQSADPLPDFPACLRWRRRPRRKITASAPPAPHHAGPSLRLKRGSYSIRRRPAVRLLVWILHNRLPLADGVDSAAGLSAARWALRARWLAWGDKPPMDLCDRNDLPFHHVSQRRRAGRDGGY</sequence>
<dbReference type="RefSeq" id="WP_094457150.1">
    <property type="nucleotide sequence ID" value="NZ_NOXU01000030.1"/>
</dbReference>
<name>A0A255YWY3_9PROT</name>
<gene>
    <name evidence="2" type="ORF">CHU95_15265</name>
</gene>
<protein>
    <recommendedName>
        <fullName evidence="4">Resolvase HTH domain-containing protein</fullName>
    </recommendedName>
</protein>
<feature type="compositionally biased region" description="Pro residues" evidence="1">
    <location>
        <begin position="279"/>
        <end position="288"/>
    </location>
</feature>
<feature type="compositionally biased region" description="Pro residues" evidence="1">
    <location>
        <begin position="233"/>
        <end position="251"/>
    </location>
</feature>
<dbReference type="OrthoDB" id="7365448at2"/>
<keyword evidence="3" id="KW-1185">Reference proteome</keyword>
<evidence type="ECO:0000256" key="1">
    <source>
        <dbReference type="SAM" id="MobiDB-lite"/>
    </source>
</evidence>
<dbReference type="Proteomes" id="UP000216998">
    <property type="component" value="Unassembled WGS sequence"/>
</dbReference>
<accession>A0A255YWY3</accession>
<dbReference type="AlphaFoldDB" id="A0A255YWY3"/>
<evidence type="ECO:0000313" key="3">
    <source>
        <dbReference type="Proteomes" id="UP000216998"/>
    </source>
</evidence>